<dbReference type="InterPro" id="IPR051257">
    <property type="entry name" value="Diverse_CBS-Domain"/>
</dbReference>
<feature type="domain" description="CBS" evidence="4">
    <location>
        <begin position="136"/>
        <end position="194"/>
    </location>
</feature>
<proteinExistence type="predicted"/>
<dbReference type="InterPro" id="IPR046342">
    <property type="entry name" value="CBS_dom_sf"/>
</dbReference>
<keyword evidence="2" id="KW-0486">Methionine biosynthesis</keyword>
<dbReference type="PANTHER" id="PTHR43080">
    <property type="entry name" value="CBS DOMAIN-CONTAINING PROTEIN CBSX3, MITOCHONDRIAL"/>
    <property type="match status" value="1"/>
</dbReference>
<reference evidence="5 6" key="1">
    <citation type="submission" date="2023-03" db="EMBL/GenBank/DDBJ databases">
        <title>Whole genome sequencing of Methanotrichaceae archaeon M04Ac.</title>
        <authorList>
            <person name="Khomyakova M.A."/>
            <person name="Merkel A.Y."/>
            <person name="Slobodkin A.I."/>
        </authorList>
    </citation>
    <scope>NUCLEOTIDE SEQUENCE [LARGE SCALE GENOMIC DNA]</scope>
    <source>
        <strain evidence="5 6">M04Ac</strain>
    </source>
</reference>
<gene>
    <name evidence="5" type="ORF">P0O24_06350</name>
</gene>
<evidence type="ECO:0000256" key="2">
    <source>
        <dbReference type="ARBA" id="ARBA00023167"/>
    </source>
</evidence>
<dbReference type="RefSeq" id="WP_316968905.1">
    <property type="nucleotide sequence ID" value="NZ_JARFPL010000015.1"/>
</dbReference>
<name>A0ABT5XER7_9EURY</name>
<dbReference type="PANTHER" id="PTHR43080:SF2">
    <property type="entry name" value="CBS DOMAIN-CONTAINING PROTEIN"/>
    <property type="match status" value="1"/>
</dbReference>
<dbReference type="EMBL" id="JARFPL010000015">
    <property type="protein sequence ID" value="MDF0593201.1"/>
    <property type="molecule type" value="Genomic_DNA"/>
</dbReference>
<evidence type="ECO:0000259" key="4">
    <source>
        <dbReference type="PROSITE" id="PS51371"/>
    </source>
</evidence>
<dbReference type="InterPro" id="IPR000644">
    <property type="entry name" value="CBS_dom"/>
</dbReference>
<dbReference type="SUPFAM" id="SSF54631">
    <property type="entry name" value="CBS-domain pair"/>
    <property type="match status" value="2"/>
</dbReference>
<evidence type="ECO:0000256" key="1">
    <source>
        <dbReference type="ARBA" id="ARBA00023122"/>
    </source>
</evidence>
<feature type="domain" description="CBS" evidence="4">
    <location>
        <begin position="9"/>
        <end position="67"/>
    </location>
</feature>
<keyword evidence="6" id="KW-1185">Reference proteome</keyword>
<dbReference type="Gene3D" id="3.10.580.10">
    <property type="entry name" value="CBS-domain"/>
    <property type="match status" value="2"/>
</dbReference>
<sequence>MGTKVGEIMSKDPISVMEGDFVTRSRQLIRDNQLRGLPITNGSGDVVGIVTDRDMLKIDSTRSNVTVSGFSVEAPMITPDTDVEEAAKLLLRANYALLPVVRSPEDRRLQGVVSPIDIFKSIDPEKLAQRTAEDIMNTETKTCNPQDSVAKVWDSMLDSDFTGMPVVDDKGRPVGMITRFDILRTGSARIGKDTTYAMKVEKLMRSPLYSVGPKANLRDASKLMLDRGIGRISVVDDGKLAGIIDRYDVIKAIFGEE</sequence>
<feature type="domain" description="CBS" evidence="4">
    <location>
        <begin position="204"/>
        <end position="257"/>
    </location>
</feature>
<dbReference type="SMART" id="SM00116">
    <property type="entry name" value="CBS"/>
    <property type="match status" value="4"/>
</dbReference>
<accession>A0ABT5XER7</accession>
<dbReference type="Pfam" id="PF00571">
    <property type="entry name" value="CBS"/>
    <property type="match status" value="4"/>
</dbReference>
<evidence type="ECO:0000313" key="6">
    <source>
        <dbReference type="Proteomes" id="UP001215956"/>
    </source>
</evidence>
<dbReference type="Proteomes" id="UP001215956">
    <property type="component" value="Unassembled WGS sequence"/>
</dbReference>
<keyword evidence="1 3" id="KW-0129">CBS domain</keyword>
<evidence type="ECO:0000313" key="5">
    <source>
        <dbReference type="EMBL" id="MDF0593201.1"/>
    </source>
</evidence>
<protein>
    <submittedName>
        <fullName evidence="5">CBS domain-containing protein</fullName>
    </submittedName>
</protein>
<dbReference type="PROSITE" id="PS51371">
    <property type="entry name" value="CBS"/>
    <property type="match status" value="4"/>
</dbReference>
<feature type="domain" description="CBS" evidence="4">
    <location>
        <begin position="70"/>
        <end position="129"/>
    </location>
</feature>
<organism evidence="5 6">
    <name type="scientific">Candidatus Methanocrinis alkalitolerans</name>
    <dbReference type="NCBI Taxonomy" id="3033395"/>
    <lineage>
        <taxon>Archaea</taxon>
        <taxon>Methanobacteriati</taxon>
        <taxon>Methanobacteriota</taxon>
        <taxon>Stenosarchaea group</taxon>
        <taxon>Methanomicrobia</taxon>
        <taxon>Methanotrichales</taxon>
        <taxon>Methanotrichaceae</taxon>
        <taxon>Methanocrinis</taxon>
    </lineage>
</organism>
<comment type="caution">
    <text evidence="5">The sequence shown here is derived from an EMBL/GenBank/DDBJ whole genome shotgun (WGS) entry which is preliminary data.</text>
</comment>
<keyword evidence="2" id="KW-0028">Amino-acid biosynthesis</keyword>
<evidence type="ECO:0000256" key="3">
    <source>
        <dbReference type="PROSITE-ProRule" id="PRU00703"/>
    </source>
</evidence>